<dbReference type="InterPro" id="IPR036388">
    <property type="entry name" value="WH-like_DNA-bd_sf"/>
</dbReference>
<sequence length="156" mass="17957">MLDKRDREVLCAIVQSYINNPDPVGSRFITRKYAFSLSPASIRNIMSDLDEMGFLRQPHTSAGRVPTDKGYRFYVDYLCSHEHQHDNRAFFYEITRELESIKNDIDVLLSEATKRLSNFSRYLGVALSPKAGSATFNRITLLKHRRNHVVTVLFTG</sequence>
<comment type="caution">
    <text evidence="6">The sequence shown here is derived from an EMBL/GenBank/DDBJ whole genome shotgun (WGS) entry which is preliminary data.</text>
</comment>
<evidence type="ECO:0000256" key="3">
    <source>
        <dbReference type="ARBA" id="ARBA00023016"/>
    </source>
</evidence>
<keyword evidence="1" id="KW-0678">Repressor</keyword>
<dbReference type="AlphaFoldDB" id="A0A6V8NR16"/>
<dbReference type="InterPro" id="IPR036390">
    <property type="entry name" value="WH_DNA-bd_sf"/>
</dbReference>
<feature type="domain" description="Heat-inducible transcription repressor HrcA C-terminal" evidence="5">
    <location>
        <begin position="107"/>
        <end position="155"/>
    </location>
</feature>
<gene>
    <name evidence="6" type="ORF">HKBW3S06_01731</name>
</gene>
<organism evidence="6 7">
    <name type="scientific">Candidatus Hakubella thermalkaliphila</name>
    <dbReference type="NCBI Taxonomy" id="2754717"/>
    <lineage>
        <taxon>Bacteria</taxon>
        <taxon>Bacillati</taxon>
        <taxon>Actinomycetota</taxon>
        <taxon>Actinomycetota incertae sedis</taxon>
        <taxon>Candidatus Hakubellales</taxon>
        <taxon>Candidatus Hakubellaceae</taxon>
        <taxon>Candidatus Hakubella</taxon>
    </lineage>
</organism>
<dbReference type="SUPFAM" id="SSF55781">
    <property type="entry name" value="GAF domain-like"/>
    <property type="match status" value="1"/>
</dbReference>
<accession>A0A6V8NR16</accession>
<dbReference type="Pfam" id="PF01628">
    <property type="entry name" value="HrcA"/>
    <property type="match status" value="1"/>
</dbReference>
<evidence type="ECO:0000259" key="5">
    <source>
        <dbReference type="Pfam" id="PF01628"/>
    </source>
</evidence>
<keyword evidence="3" id="KW-0346">Stress response</keyword>
<dbReference type="PANTHER" id="PTHR34824">
    <property type="entry name" value="HEAT-INDUCIBLE TRANSCRIPTION REPRESSOR HRCA"/>
    <property type="match status" value="1"/>
</dbReference>
<dbReference type="Proteomes" id="UP000580051">
    <property type="component" value="Unassembled WGS sequence"/>
</dbReference>
<evidence type="ECO:0000256" key="2">
    <source>
        <dbReference type="ARBA" id="ARBA00023015"/>
    </source>
</evidence>
<dbReference type="GO" id="GO:0003677">
    <property type="term" value="F:DNA binding"/>
    <property type="evidence" value="ECO:0007669"/>
    <property type="project" value="InterPro"/>
</dbReference>
<dbReference type="Gene3D" id="1.10.10.10">
    <property type="entry name" value="Winged helix-like DNA-binding domain superfamily/Winged helix DNA-binding domain"/>
    <property type="match status" value="1"/>
</dbReference>
<name>A0A6V8NR16_9ACTN</name>
<proteinExistence type="predicted"/>
<protein>
    <submittedName>
        <fullName evidence="6">Heat-inducible transcriptional repressor</fullName>
    </submittedName>
</protein>
<evidence type="ECO:0000313" key="7">
    <source>
        <dbReference type="Proteomes" id="UP000580051"/>
    </source>
</evidence>
<dbReference type="InterPro" id="IPR021153">
    <property type="entry name" value="HrcA_C"/>
</dbReference>
<reference evidence="6 7" key="1">
    <citation type="journal article" date="2020" name="Front. Microbiol.">
        <title>Single-cell genomics of novel Actinobacteria with the Wood-Ljungdahl pathway discovered in a serpentinizing system.</title>
        <authorList>
            <person name="Merino N."/>
            <person name="Kawai M."/>
            <person name="Boyd E.S."/>
            <person name="Colman D.R."/>
            <person name="McGlynn S.E."/>
            <person name="Nealson K.H."/>
            <person name="Kurokawa K."/>
            <person name="Hongoh Y."/>
        </authorList>
    </citation>
    <scope>NUCLEOTIDE SEQUENCE [LARGE SCALE GENOMIC DNA]</scope>
    <source>
        <strain evidence="6 7">S06</strain>
    </source>
</reference>
<evidence type="ECO:0000256" key="4">
    <source>
        <dbReference type="ARBA" id="ARBA00023163"/>
    </source>
</evidence>
<keyword evidence="2" id="KW-0805">Transcription regulation</keyword>
<dbReference type="SUPFAM" id="SSF46785">
    <property type="entry name" value="Winged helix' DNA-binding domain"/>
    <property type="match status" value="1"/>
</dbReference>
<keyword evidence="4" id="KW-0804">Transcription</keyword>
<dbReference type="InterPro" id="IPR002571">
    <property type="entry name" value="HrcA"/>
</dbReference>
<dbReference type="PANTHER" id="PTHR34824:SF1">
    <property type="entry name" value="HEAT-INDUCIBLE TRANSCRIPTION REPRESSOR HRCA"/>
    <property type="match status" value="1"/>
</dbReference>
<dbReference type="GO" id="GO:0045892">
    <property type="term" value="P:negative regulation of DNA-templated transcription"/>
    <property type="evidence" value="ECO:0007669"/>
    <property type="project" value="TreeGrafter"/>
</dbReference>
<dbReference type="EMBL" id="BLRV01000469">
    <property type="protein sequence ID" value="GFP22503.1"/>
    <property type="molecule type" value="Genomic_DNA"/>
</dbReference>
<evidence type="ECO:0000313" key="6">
    <source>
        <dbReference type="EMBL" id="GFP22503.1"/>
    </source>
</evidence>
<evidence type="ECO:0000256" key="1">
    <source>
        <dbReference type="ARBA" id="ARBA00022491"/>
    </source>
</evidence>
<feature type="non-terminal residue" evidence="6">
    <location>
        <position position="156"/>
    </location>
</feature>